<dbReference type="Proteomes" id="UP001235303">
    <property type="component" value="Unassembled WGS sequence"/>
</dbReference>
<dbReference type="RefSeq" id="WP_283755303.1">
    <property type="nucleotide sequence ID" value="NZ_JAQOSP010000116.1"/>
</dbReference>
<name>A0ABT7AXB5_9CYAN</name>
<accession>A0ABT7AXB5</accession>
<evidence type="ECO:0000313" key="3">
    <source>
        <dbReference type="Proteomes" id="UP001235303"/>
    </source>
</evidence>
<feature type="transmembrane region" description="Helical" evidence="1">
    <location>
        <begin position="12"/>
        <end position="33"/>
    </location>
</feature>
<comment type="caution">
    <text evidence="2">The sequence shown here is derived from an EMBL/GenBank/DDBJ whole genome shotgun (WGS) entry which is preliminary data.</text>
</comment>
<sequence length="60" mass="6960">MNAKKYCSNIHPIWNWINWFSFPVLLFVALNFLQVQDSVPQSTFSVPQSLEQQTAFSSHS</sequence>
<organism evidence="2 3">
    <name type="scientific">Roseofilum acuticapitatum BLCC-M154</name>
    <dbReference type="NCBI Taxonomy" id="3022444"/>
    <lineage>
        <taxon>Bacteria</taxon>
        <taxon>Bacillati</taxon>
        <taxon>Cyanobacteriota</taxon>
        <taxon>Cyanophyceae</taxon>
        <taxon>Desertifilales</taxon>
        <taxon>Desertifilaceae</taxon>
        <taxon>Roseofilum</taxon>
        <taxon>Roseofilum acuticapitatum</taxon>
    </lineage>
</organism>
<keyword evidence="1" id="KW-0472">Membrane</keyword>
<protein>
    <submittedName>
        <fullName evidence="2">Uncharacterized protein</fullName>
    </submittedName>
</protein>
<keyword evidence="1" id="KW-1133">Transmembrane helix</keyword>
<gene>
    <name evidence="2" type="ORF">PMG71_19150</name>
</gene>
<dbReference type="EMBL" id="JAQOSP010000116">
    <property type="protein sequence ID" value="MDJ1171552.1"/>
    <property type="molecule type" value="Genomic_DNA"/>
</dbReference>
<evidence type="ECO:0000313" key="2">
    <source>
        <dbReference type="EMBL" id="MDJ1171552.1"/>
    </source>
</evidence>
<proteinExistence type="predicted"/>
<keyword evidence="1" id="KW-0812">Transmembrane</keyword>
<reference evidence="2 3" key="1">
    <citation type="submission" date="2023-01" db="EMBL/GenBank/DDBJ databases">
        <title>Novel diversity within Roseofilum (Cyanobacteria; Desertifilaceae) from marine benthic mats with descriptions of four novel species.</title>
        <authorList>
            <person name="Wang Y."/>
            <person name="Berthold D.E."/>
            <person name="Hu J."/>
            <person name="Lefler F.W."/>
            <person name="Laughinghouse H.D. IV."/>
        </authorList>
    </citation>
    <scope>NUCLEOTIDE SEQUENCE [LARGE SCALE GENOMIC DNA]</scope>
    <source>
        <strain evidence="2 3">BLCC-M154</strain>
    </source>
</reference>
<evidence type="ECO:0000256" key="1">
    <source>
        <dbReference type="SAM" id="Phobius"/>
    </source>
</evidence>
<keyword evidence="3" id="KW-1185">Reference proteome</keyword>